<gene>
    <name evidence="2" type="ORF">BF38_2634</name>
    <name evidence="4" type="ORF">BM74_14190</name>
    <name evidence="5" type="ORF">EQ803_15270</name>
    <name evidence="3" type="ORF">FOC89_20835</name>
</gene>
<accession>A0A0B5X7R1</accession>
<dbReference type="EMBL" id="LDER01000188">
    <property type="protein sequence ID" value="RVU63544.1"/>
    <property type="molecule type" value="Genomic_DNA"/>
</dbReference>
<evidence type="ECO:0000313" key="7">
    <source>
        <dbReference type="Proteomes" id="UP000286687"/>
    </source>
</evidence>
<evidence type="ECO:0000313" key="8">
    <source>
        <dbReference type="Proteomes" id="UP000297630"/>
    </source>
</evidence>
<dbReference type="AlphaFoldDB" id="A0A0B5X7R1"/>
<evidence type="ECO:0000313" key="2">
    <source>
        <dbReference type="EMBL" id="AJG75729.1"/>
    </source>
</evidence>
<feature type="compositionally biased region" description="Polar residues" evidence="1">
    <location>
        <begin position="17"/>
        <end position="27"/>
    </location>
</feature>
<evidence type="ECO:0000256" key="1">
    <source>
        <dbReference type="SAM" id="MobiDB-lite"/>
    </source>
</evidence>
<proteinExistence type="predicted"/>
<dbReference type="InterPro" id="IPR025100">
    <property type="entry name" value="DUF4025"/>
</dbReference>
<organism evidence="4 7">
    <name type="scientific">Bacillus thuringiensis</name>
    <dbReference type="NCBI Taxonomy" id="1428"/>
    <lineage>
        <taxon>Bacteria</taxon>
        <taxon>Bacillati</taxon>
        <taxon>Bacillota</taxon>
        <taxon>Bacilli</taxon>
        <taxon>Bacillales</taxon>
        <taxon>Bacillaceae</taxon>
        <taxon>Bacillus</taxon>
        <taxon>Bacillus cereus group</taxon>
    </lineage>
</organism>
<reference evidence="5 8" key="3">
    <citation type="submission" date="2019-01" db="EMBL/GenBank/DDBJ databases">
        <title>Draft genome sequence of Bacillus sp. DPC6431.</title>
        <authorList>
            <person name="Arbulu S."/>
            <person name="Murphy K."/>
            <person name="O'Sullivan O."/>
            <person name="Rea M.C."/>
            <person name="Hill C."/>
            <person name="Ross R.P."/>
        </authorList>
    </citation>
    <scope>NUCLEOTIDE SEQUENCE [LARGE SCALE GENOMIC DNA]</scope>
    <source>
        <strain evidence="5 8">DPC6431</strain>
    </source>
</reference>
<evidence type="ECO:0000313" key="5">
    <source>
        <dbReference type="EMBL" id="TFF46225.1"/>
    </source>
</evidence>
<evidence type="ECO:0000313" key="6">
    <source>
        <dbReference type="Proteomes" id="UP000031876"/>
    </source>
</evidence>
<protein>
    <submittedName>
        <fullName evidence="4">DUF4025 domain-containing protein</fullName>
    </submittedName>
    <submittedName>
        <fullName evidence="3">YozQ family protein</fullName>
    </submittedName>
</protein>
<evidence type="ECO:0000313" key="9">
    <source>
        <dbReference type="Proteomes" id="UP000501107"/>
    </source>
</evidence>
<name>A0A0B5X7R1_BACTU</name>
<dbReference type="EMBL" id="SCLP01000006">
    <property type="protein sequence ID" value="TFF46225.1"/>
    <property type="molecule type" value="Genomic_DNA"/>
</dbReference>
<feature type="compositionally biased region" description="Low complexity" evidence="1">
    <location>
        <begin position="1"/>
        <end position="16"/>
    </location>
</feature>
<dbReference type="RefSeq" id="WP_001118888.1">
    <property type="nucleotide sequence ID" value="NZ_CP009335.1"/>
</dbReference>
<feature type="region of interest" description="Disordered" evidence="1">
    <location>
        <begin position="1"/>
        <end position="27"/>
    </location>
</feature>
<reference evidence="3 9" key="4">
    <citation type="submission" date="2020-05" db="EMBL/GenBank/DDBJ databases">
        <title>FDA dAtabase for Regulatory Grade micrObial Sequences (FDA-ARGOS): Supporting development and validation of Infectious Disease Dx tests.</title>
        <authorList>
            <person name="Nelson B."/>
            <person name="Plummer A."/>
            <person name="Tallon L."/>
            <person name="Sadzewicz L."/>
            <person name="Zhao X."/>
            <person name="Vavikolanu K."/>
            <person name="Mehta A."/>
            <person name="Aluvathingal J."/>
            <person name="Nadendla S."/>
            <person name="Myers T."/>
            <person name="Yan Y."/>
            <person name="Sichtig H."/>
        </authorList>
    </citation>
    <scope>NUCLEOTIDE SEQUENCE [LARGE SCALE GENOMIC DNA]</scope>
    <source>
        <strain evidence="3 9">FDAARGOS_795</strain>
    </source>
</reference>
<evidence type="ECO:0000313" key="3">
    <source>
        <dbReference type="EMBL" id="QKH26280.1"/>
    </source>
</evidence>
<dbReference type="GeneID" id="45021413"/>
<dbReference type="Pfam" id="PF13217">
    <property type="entry name" value="DUF4025"/>
    <property type="match status" value="1"/>
</dbReference>
<sequence length="55" mass="5969">MAKQQNKQNVQGVQQQSYTSETTNTAQSVIEEQISDTVAEGTIDVKLGKASQEKA</sequence>
<reference evidence="4 7" key="2">
    <citation type="submission" date="2018-01" db="EMBL/GenBank/DDBJ databases">
        <title>Complete genome sequence of G25-42.</title>
        <authorList>
            <person name="Zheng Z."/>
            <person name="Sun M."/>
        </authorList>
    </citation>
    <scope>NUCLEOTIDE SEQUENCE [LARGE SCALE GENOMIC DNA]</scope>
    <source>
        <strain evidence="4 7">G25-42</strain>
    </source>
</reference>
<dbReference type="EMBL" id="CP009335">
    <property type="protein sequence ID" value="AJG75729.1"/>
    <property type="molecule type" value="Genomic_DNA"/>
</dbReference>
<dbReference type="EMBL" id="CP053980">
    <property type="protein sequence ID" value="QKH26280.1"/>
    <property type="molecule type" value="Genomic_DNA"/>
</dbReference>
<dbReference type="Proteomes" id="UP000297630">
    <property type="component" value="Unassembled WGS sequence"/>
</dbReference>
<dbReference type="Proteomes" id="UP000031876">
    <property type="component" value="Chromosome"/>
</dbReference>
<dbReference type="Proteomes" id="UP000286687">
    <property type="component" value="Unassembled WGS sequence"/>
</dbReference>
<dbReference type="Proteomes" id="UP000501107">
    <property type="component" value="Chromosome"/>
</dbReference>
<evidence type="ECO:0000313" key="4">
    <source>
        <dbReference type="EMBL" id="RVU63544.1"/>
    </source>
</evidence>
<dbReference type="KEGG" id="btw:BF38_2634"/>
<reference evidence="2 6" key="1">
    <citation type="journal article" date="2015" name="Genome Announc.">
        <title>Complete genome sequences for 35 biothreat assay-relevant bacillus species.</title>
        <authorList>
            <person name="Johnson S.L."/>
            <person name="Daligault H.E."/>
            <person name="Davenport K.W."/>
            <person name="Jaissle J."/>
            <person name="Frey K.G."/>
            <person name="Ladner J.T."/>
            <person name="Broomall S.M."/>
            <person name="Bishop-Lilly K.A."/>
            <person name="Bruce D.C."/>
            <person name="Gibbons H.S."/>
            <person name="Coyne S.R."/>
            <person name="Lo C.C."/>
            <person name="Meincke L."/>
            <person name="Munk A.C."/>
            <person name="Koroleva G.I."/>
            <person name="Rosenzweig C.N."/>
            <person name="Palacios G.F."/>
            <person name="Redden C.L."/>
            <person name="Minogue T.D."/>
            <person name="Chain P.S."/>
        </authorList>
    </citation>
    <scope>NUCLEOTIDE SEQUENCE [LARGE SCALE GENOMIC DNA]</scope>
    <source>
        <strain evidence="2 6">HD1011</strain>
    </source>
</reference>